<proteinExistence type="predicted"/>
<evidence type="ECO:0000313" key="2">
    <source>
        <dbReference type="EMBL" id="MBB6449084.1"/>
    </source>
</evidence>
<evidence type="ECO:0000259" key="1">
    <source>
        <dbReference type="Pfam" id="PF00085"/>
    </source>
</evidence>
<dbReference type="Pfam" id="PF00085">
    <property type="entry name" value="Thioredoxin"/>
    <property type="match status" value="1"/>
</dbReference>
<feature type="domain" description="Thioredoxin" evidence="1">
    <location>
        <begin position="23"/>
        <end position="93"/>
    </location>
</feature>
<dbReference type="InterPro" id="IPR013766">
    <property type="entry name" value="Thioredoxin_domain"/>
</dbReference>
<dbReference type="Gene3D" id="3.40.30.10">
    <property type="entry name" value="Glutaredoxin"/>
    <property type="match status" value="1"/>
</dbReference>
<gene>
    <name evidence="2" type="ORF">HNR44_001033</name>
</gene>
<dbReference type="InterPro" id="IPR036249">
    <property type="entry name" value="Thioredoxin-like_sf"/>
</dbReference>
<sequence>MLTEISAHDWKNNLRGYTALFISSPFCQTCALAEQMVEQAREIEAKTTIYKINLQLAPEIATEYKVQSVPMLLLFYGHQLVARLSPLKHTGHILHFLINNRDE</sequence>
<evidence type="ECO:0000313" key="3">
    <source>
        <dbReference type="Proteomes" id="UP000568839"/>
    </source>
</evidence>
<dbReference type="AlphaFoldDB" id="A0A841PMW9"/>
<organism evidence="2 3">
    <name type="scientific">Geomicrobium halophilum</name>
    <dbReference type="NCBI Taxonomy" id="549000"/>
    <lineage>
        <taxon>Bacteria</taxon>
        <taxon>Bacillati</taxon>
        <taxon>Bacillota</taxon>
        <taxon>Bacilli</taxon>
        <taxon>Bacillales</taxon>
        <taxon>Geomicrobium</taxon>
    </lineage>
</organism>
<reference evidence="2 3" key="1">
    <citation type="submission" date="2020-08" db="EMBL/GenBank/DDBJ databases">
        <title>Genomic Encyclopedia of Type Strains, Phase IV (KMG-IV): sequencing the most valuable type-strain genomes for metagenomic binning, comparative biology and taxonomic classification.</title>
        <authorList>
            <person name="Goeker M."/>
        </authorList>
    </citation>
    <scope>NUCLEOTIDE SEQUENCE [LARGE SCALE GENOMIC DNA]</scope>
    <source>
        <strain evidence="2 3">DSM 21769</strain>
    </source>
</reference>
<dbReference type="EMBL" id="JACHHJ010000001">
    <property type="protein sequence ID" value="MBB6449084.1"/>
    <property type="molecule type" value="Genomic_DNA"/>
</dbReference>
<accession>A0A841PMW9</accession>
<keyword evidence="3" id="KW-1185">Reference proteome</keyword>
<name>A0A841PMW9_9BACL</name>
<dbReference type="RefSeq" id="WP_184403008.1">
    <property type="nucleotide sequence ID" value="NZ_JACHHJ010000001.1"/>
</dbReference>
<dbReference type="SUPFAM" id="SSF52833">
    <property type="entry name" value="Thioredoxin-like"/>
    <property type="match status" value="1"/>
</dbReference>
<comment type="caution">
    <text evidence="2">The sequence shown here is derived from an EMBL/GenBank/DDBJ whole genome shotgun (WGS) entry which is preliminary data.</text>
</comment>
<dbReference type="CDD" id="cd02947">
    <property type="entry name" value="TRX_family"/>
    <property type="match status" value="1"/>
</dbReference>
<protein>
    <submittedName>
        <fullName evidence="2">Thioredoxin-like negative regulator of GroEL</fullName>
    </submittedName>
</protein>
<dbReference type="Proteomes" id="UP000568839">
    <property type="component" value="Unassembled WGS sequence"/>
</dbReference>